<evidence type="ECO:0000313" key="2">
    <source>
        <dbReference type="EMBL" id="QNM10903.1"/>
    </source>
</evidence>
<evidence type="ECO:0000313" key="3">
    <source>
        <dbReference type="Proteomes" id="UP000515856"/>
    </source>
</evidence>
<sequence length="148" mass="17066">MDKEKLMEELNQLLKGCHMGAGVFENLAGKLKSEELKLEFDRILRILKVHERKLTRQINTNGGDAADDAGMMGSMAEMMSKIKNLSLMNDTEVIAEAVKSIEMGEKAIRDFDDSHFTLDEEMQKTIRIMEDDYKSIYYNLHKYLIELK</sequence>
<dbReference type="InterPro" id="IPR012347">
    <property type="entry name" value="Ferritin-like"/>
</dbReference>
<dbReference type="RefSeq" id="WP_117453346.1">
    <property type="nucleotide sequence ID" value="NZ_CP060636.1"/>
</dbReference>
<proteinExistence type="predicted"/>
<organism evidence="2 3">
    <name type="scientific">[Eubacterium] hominis</name>
    <dbReference type="NCBI Taxonomy" id="2764325"/>
    <lineage>
        <taxon>Bacteria</taxon>
        <taxon>Bacillati</taxon>
        <taxon>Bacillota</taxon>
        <taxon>Erysipelotrichia</taxon>
        <taxon>Erysipelotrichales</taxon>
        <taxon>Erysipelotrichaceae</taxon>
        <taxon>Amedibacillus</taxon>
    </lineage>
</organism>
<dbReference type="KEGG" id="ehn:H9Q80_11500"/>
<dbReference type="EMBL" id="CP060636">
    <property type="protein sequence ID" value="QNM10903.1"/>
    <property type="molecule type" value="Genomic_DNA"/>
</dbReference>
<name>A0A7G9GJC1_9FIRM</name>
<dbReference type="InterPro" id="IPR019052">
    <property type="entry name" value="DUF2383"/>
</dbReference>
<protein>
    <submittedName>
        <fullName evidence="2">DUF2383 domain-containing protein</fullName>
    </submittedName>
</protein>
<accession>A0A7G9GJC1</accession>
<gene>
    <name evidence="2" type="ORF">H9Q80_11500</name>
</gene>
<reference evidence="2 3" key="1">
    <citation type="submission" date="2020-08" db="EMBL/GenBank/DDBJ databases">
        <authorList>
            <person name="Liu C."/>
            <person name="Sun Q."/>
        </authorList>
    </citation>
    <scope>NUCLEOTIDE SEQUENCE [LARGE SCALE GENOMIC DNA]</scope>
    <source>
        <strain evidence="2 3">NSJ-61</strain>
    </source>
</reference>
<dbReference type="AlphaFoldDB" id="A0A7G9GJC1"/>
<keyword evidence="3" id="KW-1185">Reference proteome</keyword>
<dbReference type="Pfam" id="PF09537">
    <property type="entry name" value="DUF2383"/>
    <property type="match status" value="1"/>
</dbReference>
<feature type="domain" description="DUF2383" evidence="1">
    <location>
        <begin position="7"/>
        <end position="102"/>
    </location>
</feature>
<dbReference type="Gene3D" id="1.20.1260.10">
    <property type="match status" value="1"/>
</dbReference>
<evidence type="ECO:0000259" key="1">
    <source>
        <dbReference type="Pfam" id="PF09537"/>
    </source>
</evidence>
<dbReference type="Proteomes" id="UP000515856">
    <property type="component" value="Chromosome"/>
</dbReference>